<dbReference type="Gene3D" id="3.30.450.20">
    <property type="entry name" value="PAS domain"/>
    <property type="match status" value="1"/>
</dbReference>
<evidence type="ECO:0000256" key="2">
    <source>
        <dbReference type="ARBA" id="ARBA00012438"/>
    </source>
</evidence>
<keyword evidence="9" id="KW-0175">Coiled coil</keyword>
<organism evidence="12 13">
    <name type="scientific">Sediminicola luteus</name>
    <dbReference type="NCBI Taxonomy" id="319238"/>
    <lineage>
        <taxon>Bacteria</taxon>
        <taxon>Pseudomonadati</taxon>
        <taxon>Bacteroidota</taxon>
        <taxon>Flavobacteriia</taxon>
        <taxon>Flavobacteriales</taxon>
        <taxon>Flavobacteriaceae</taxon>
        <taxon>Sediminicola</taxon>
    </lineage>
</organism>
<name>A0ABV2TV11_9FLAO</name>
<keyword evidence="4" id="KW-0808">Transferase</keyword>
<accession>A0ABV2TV11</accession>
<proteinExistence type="predicted"/>
<evidence type="ECO:0000259" key="11">
    <source>
        <dbReference type="SMART" id="SM00387"/>
    </source>
</evidence>
<keyword evidence="8" id="KW-0802">TPR repeat</keyword>
<feature type="coiled-coil region" evidence="9">
    <location>
        <begin position="435"/>
        <end position="498"/>
    </location>
</feature>
<dbReference type="SUPFAM" id="SSF55874">
    <property type="entry name" value="ATPase domain of HSP90 chaperone/DNA topoisomerase II/histidine kinase"/>
    <property type="match status" value="1"/>
</dbReference>
<dbReference type="InterPro" id="IPR003594">
    <property type="entry name" value="HATPase_dom"/>
</dbReference>
<dbReference type="Pfam" id="PF07568">
    <property type="entry name" value="HisKA_2"/>
    <property type="match status" value="1"/>
</dbReference>
<dbReference type="Proteomes" id="UP001549773">
    <property type="component" value="Unassembled WGS sequence"/>
</dbReference>
<dbReference type="InterPro" id="IPR019734">
    <property type="entry name" value="TPR_rpt"/>
</dbReference>
<dbReference type="PANTHER" id="PTHR41523">
    <property type="entry name" value="TWO-COMPONENT SYSTEM SENSOR PROTEIN"/>
    <property type="match status" value="1"/>
</dbReference>
<keyword evidence="10" id="KW-0812">Transmembrane</keyword>
<dbReference type="SMART" id="SM00387">
    <property type="entry name" value="HATPase_c"/>
    <property type="match status" value="1"/>
</dbReference>
<keyword evidence="3" id="KW-0597">Phosphoprotein</keyword>
<dbReference type="Gene3D" id="1.25.40.10">
    <property type="entry name" value="Tetratricopeptide repeat domain"/>
    <property type="match status" value="2"/>
</dbReference>
<dbReference type="PANTHER" id="PTHR41523:SF8">
    <property type="entry name" value="ETHYLENE RESPONSE SENSOR PROTEIN"/>
    <property type="match status" value="1"/>
</dbReference>
<dbReference type="Pfam" id="PF13581">
    <property type="entry name" value="HATPase_c_2"/>
    <property type="match status" value="1"/>
</dbReference>
<comment type="catalytic activity">
    <reaction evidence="1">
        <text>ATP + protein L-histidine = ADP + protein N-phospho-L-histidine.</text>
        <dbReference type="EC" id="2.7.13.3"/>
    </reaction>
</comment>
<protein>
    <recommendedName>
        <fullName evidence="2">histidine kinase</fullName>
        <ecNumber evidence="2">2.7.13.3</ecNumber>
    </recommendedName>
</protein>
<feature type="transmembrane region" description="Helical" evidence="10">
    <location>
        <begin position="418"/>
        <end position="437"/>
    </location>
</feature>
<evidence type="ECO:0000256" key="10">
    <source>
        <dbReference type="SAM" id="Phobius"/>
    </source>
</evidence>
<keyword evidence="10" id="KW-1133">Transmembrane helix</keyword>
<evidence type="ECO:0000256" key="4">
    <source>
        <dbReference type="ARBA" id="ARBA00022679"/>
    </source>
</evidence>
<dbReference type="EC" id="2.7.13.3" evidence="2"/>
<feature type="domain" description="Histidine kinase/HSP90-like ATPase" evidence="11">
    <location>
        <begin position="555"/>
        <end position="652"/>
    </location>
</feature>
<dbReference type="GO" id="GO:0016301">
    <property type="term" value="F:kinase activity"/>
    <property type="evidence" value="ECO:0007669"/>
    <property type="project" value="UniProtKB-KW"/>
</dbReference>
<dbReference type="PROSITE" id="PS50005">
    <property type="entry name" value="TPR"/>
    <property type="match status" value="1"/>
</dbReference>
<dbReference type="Gene3D" id="3.30.565.10">
    <property type="entry name" value="Histidine kinase-like ATPase, C-terminal domain"/>
    <property type="match status" value="1"/>
</dbReference>
<keyword evidence="10" id="KW-0472">Membrane</keyword>
<evidence type="ECO:0000256" key="1">
    <source>
        <dbReference type="ARBA" id="ARBA00000085"/>
    </source>
</evidence>
<evidence type="ECO:0000313" key="13">
    <source>
        <dbReference type="Proteomes" id="UP001549773"/>
    </source>
</evidence>
<dbReference type="Pfam" id="PF13181">
    <property type="entry name" value="TPR_8"/>
    <property type="match status" value="1"/>
</dbReference>
<dbReference type="InterPro" id="IPR011495">
    <property type="entry name" value="Sig_transdc_His_kin_sub2_dim/P"/>
</dbReference>
<dbReference type="InterPro" id="IPR011990">
    <property type="entry name" value="TPR-like_helical_dom_sf"/>
</dbReference>
<dbReference type="EMBL" id="JBEWYP010000002">
    <property type="protein sequence ID" value="MET7028727.1"/>
    <property type="molecule type" value="Genomic_DNA"/>
</dbReference>
<keyword evidence="13" id="KW-1185">Reference proteome</keyword>
<feature type="repeat" description="TPR" evidence="8">
    <location>
        <begin position="344"/>
        <end position="377"/>
    </location>
</feature>
<gene>
    <name evidence="12" type="ORF">ABXZ32_04945</name>
</gene>
<comment type="caution">
    <text evidence="12">The sequence shown here is derived from an EMBL/GenBank/DDBJ whole genome shotgun (WGS) entry which is preliminary data.</text>
</comment>
<evidence type="ECO:0000256" key="6">
    <source>
        <dbReference type="ARBA" id="ARBA00022777"/>
    </source>
</evidence>
<evidence type="ECO:0000256" key="7">
    <source>
        <dbReference type="ARBA" id="ARBA00022840"/>
    </source>
</evidence>
<dbReference type="InterPro" id="IPR036890">
    <property type="entry name" value="HATPase_C_sf"/>
</dbReference>
<reference evidence="12 13" key="1">
    <citation type="submission" date="2024-07" db="EMBL/GenBank/DDBJ databases">
        <title>The genome sequence of type strain Sediminicola luteus GDMCC 1.2596T.</title>
        <authorList>
            <person name="Liu Y."/>
        </authorList>
    </citation>
    <scope>NUCLEOTIDE SEQUENCE [LARGE SCALE GENOMIC DNA]</scope>
    <source>
        <strain evidence="12 13">GDMCC 1.2596</strain>
    </source>
</reference>
<evidence type="ECO:0000256" key="9">
    <source>
        <dbReference type="SAM" id="Coils"/>
    </source>
</evidence>
<evidence type="ECO:0000256" key="3">
    <source>
        <dbReference type="ARBA" id="ARBA00022553"/>
    </source>
</evidence>
<sequence>MEKAILKLICITVLAIGNNALSHAQIFDFNKEHPYQQIFVETDNFGSSYLNVLEEGLTSIANDTVKLKVINDLAYYWHTRNLNTALEFSEKGILLAKGLGNTLWEGRLQVTQGAILLRMERLNMAEQLLQEAKSKVKQVDLPFLNTQLGYVFERRGDLGKAAEFAMETMNLGVALKDKWAIAQAYSDLSNIFWKQSKFEIGLQHGLKSVRLFKERGINDLDYGFALYVVGNNYLGTANYEKALEYYKQSNVIGERYGFYNNLADVYISLIDLYSFMGKFDEADRAGSSAIKYSKLLDNQFLLMRSWLSLGKLQILEGKYISAIESLERCLVIATDDFGDIFYLSQAYEALGRAYAGNHNYQKAYGAFEQYDKLEKEIFTAEADQRISLLQTQYDVAQKENTIQLQETRLIQQNIRQKFMTIAIVLFMMFLAMGYVAFKNNRKKNKRLEEQNLEKEYLLKEVHHRVKNNLEIISSLLALQASQLKNNTLSSAMQEIQNRVYSMSMIHKRLYQDRNLAAIDMNDYFKDLGTHVLESFGAENRIKINYGIKNIELDMDTAVPIGLIVNELLTNSFKYAFPNNRKGVIELIMEREYDGLMVLSVADDGVGQKQEEHAKNKGFGKHMIDLLVHQLDGQLTYENTKGIKATLKFKWQHP</sequence>
<dbReference type="RefSeq" id="WP_354617561.1">
    <property type="nucleotide sequence ID" value="NZ_JBEWYP010000002.1"/>
</dbReference>
<keyword evidence="7" id="KW-0067">ATP-binding</keyword>
<evidence type="ECO:0000256" key="5">
    <source>
        <dbReference type="ARBA" id="ARBA00022741"/>
    </source>
</evidence>
<keyword evidence="6 12" id="KW-0418">Kinase</keyword>
<dbReference type="SUPFAM" id="SSF48452">
    <property type="entry name" value="TPR-like"/>
    <property type="match status" value="2"/>
</dbReference>
<dbReference type="SMART" id="SM00028">
    <property type="entry name" value="TPR"/>
    <property type="match status" value="6"/>
</dbReference>
<evidence type="ECO:0000256" key="8">
    <source>
        <dbReference type="PROSITE-ProRule" id="PRU00339"/>
    </source>
</evidence>
<keyword evidence="5" id="KW-0547">Nucleotide-binding</keyword>
<evidence type="ECO:0000313" key="12">
    <source>
        <dbReference type="EMBL" id="MET7028727.1"/>
    </source>
</evidence>